<dbReference type="InterPro" id="IPR013783">
    <property type="entry name" value="Ig-like_fold"/>
</dbReference>
<protein>
    <recommendedName>
        <fullName evidence="2">Isoamylase 1-3-like C-terminal domain-containing protein</fullName>
    </recommendedName>
</protein>
<dbReference type="SUPFAM" id="SSF51445">
    <property type="entry name" value="(Trans)glycosidases"/>
    <property type="match status" value="1"/>
</dbReference>
<accession>A0AAW1SJE6</accession>
<evidence type="ECO:0000256" key="1">
    <source>
        <dbReference type="ARBA" id="ARBA00008061"/>
    </source>
</evidence>
<reference evidence="3 4" key="1">
    <citation type="journal article" date="2024" name="Nat. Commun.">
        <title>Phylogenomics reveals the evolutionary origins of lichenization in chlorophyte algae.</title>
        <authorList>
            <person name="Puginier C."/>
            <person name="Libourel C."/>
            <person name="Otte J."/>
            <person name="Skaloud P."/>
            <person name="Haon M."/>
            <person name="Grisel S."/>
            <person name="Petersen M."/>
            <person name="Berrin J.G."/>
            <person name="Delaux P.M."/>
            <person name="Dal Grande F."/>
            <person name="Keller J."/>
        </authorList>
    </citation>
    <scope>NUCLEOTIDE SEQUENCE [LARGE SCALE GENOMIC DNA]</scope>
    <source>
        <strain evidence="3 4">SAG 245.80</strain>
    </source>
</reference>
<dbReference type="Proteomes" id="UP001445335">
    <property type="component" value="Unassembled WGS sequence"/>
</dbReference>
<dbReference type="Gene3D" id="2.60.40.1180">
    <property type="entry name" value="Golgi alpha-mannosidase II"/>
    <property type="match status" value="1"/>
</dbReference>
<sequence length="794" mass="81732">MKSVSQLAAALADAPTQAALVVDRYALRSASGDLVEAAVSRHSGHFDVQLAVTPAAADTTDLDICWGTYRTSPSKWFAPAALQAPPGSARDGATGGWRTPLTQFSGGSAWMLVLRVPAALAPVTLAFELARGSERARARDGGAFAVPVGMAAGDPSVLGATVAALADDGTVAINFAVTSRGAGAMSLVVARLPTGGAPAAGCLEVALCPRLNRTGAVWHVAVEGLRDAATLCWGWRAEADISWADGSRFVPGQVMLDPYARAVARLALPEGVNLAAPRAPAGDTAVLELDVAGFASGEGVAPERRGKFLGVLDRLEHICASGVTALLLTPVTLAAPGDGALGRAPVSYFTPDPAYAVGTDPGAPAREMRQLVRRLHEEGLEVLLQVEYCFTGEGSDAAPAPASLRGLDAAVYYRGGALLNCGHAAVRELVLASLRHWAAEYDVDGFCFLNAETLTLDRDGTVLDAPPLAEDIAADPLLRGLKLIAWSGDDRLLPRGGERGFPHWGRWLERNKRFAADAAACLGRADPATASALATRITGSADLFAARWDAELPGSLAAGRRPACGLNSVSFLAKGTLREHVDGLLPAEAGAGERATLGRSLLAAVLLAQGVPTLPADAVADAAAARFVRLLLRLRARYAPLLRPPAYDSPRKILWYGAGPGSVPDWEGASSAPDARFIAFSVAAGDGSMVYAAFNPHGHYVTASLPAPPPGAAWRVAADTARLPPDDAFDDPPPLPPFTGSYDMAGKSALVLVADGHPPPPLRGPGASTVASAASSGASLVSSYVAETTGGPAA</sequence>
<keyword evidence="4" id="KW-1185">Reference proteome</keyword>
<dbReference type="SUPFAM" id="SSF81296">
    <property type="entry name" value="E set domains"/>
    <property type="match status" value="1"/>
</dbReference>
<gene>
    <name evidence="3" type="ORF">WJX81_000229</name>
</gene>
<dbReference type="InterPro" id="IPR017853">
    <property type="entry name" value="GH"/>
</dbReference>
<evidence type="ECO:0000313" key="3">
    <source>
        <dbReference type="EMBL" id="KAK9846261.1"/>
    </source>
</evidence>
<dbReference type="EMBL" id="JALJOU010000001">
    <property type="protein sequence ID" value="KAK9846261.1"/>
    <property type="molecule type" value="Genomic_DNA"/>
</dbReference>
<dbReference type="Gene3D" id="2.60.40.10">
    <property type="entry name" value="Immunoglobulins"/>
    <property type="match status" value="1"/>
</dbReference>
<feature type="domain" description="Isoamylase 1-3-like C-terminal" evidence="2">
    <location>
        <begin position="655"/>
        <end position="731"/>
    </location>
</feature>
<dbReference type="InterPro" id="IPR048650">
    <property type="entry name" value="ISOA1-3-like_C"/>
</dbReference>
<comment type="caution">
    <text evidence="3">The sequence shown here is derived from an EMBL/GenBank/DDBJ whole genome shotgun (WGS) entry which is preliminary data.</text>
</comment>
<dbReference type="Pfam" id="PF21156">
    <property type="entry name" value="ISOA1-3_C"/>
    <property type="match status" value="1"/>
</dbReference>
<evidence type="ECO:0000313" key="4">
    <source>
        <dbReference type="Proteomes" id="UP001445335"/>
    </source>
</evidence>
<comment type="similarity">
    <text evidence="1">Belongs to the glycosyl hydrolase 13 family.</text>
</comment>
<proteinExistence type="inferred from homology"/>
<organism evidence="3 4">
    <name type="scientific">Elliptochloris bilobata</name>
    <dbReference type="NCBI Taxonomy" id="381761"/>
    <lineage>
        <taxon>Eukaryota</taxon>
        <taxon>Viridiplantae</taxon>
        <taxon>Chlorophyta</taxon>
        <taxon>core chlorophytes</taxon>
        <taxon>Trebouxiophyceae</taxon>
        <taxon>Trebouxiophyceae incertae sedis</taxon>
        <taxon>Elliptochloris clade</taxon>
        <taxon>Elliptochloris</taxon>
    </lineage>
</organism>
<evidence type="ECO:0000259" key="2">
    <source>
        <dbReference type="Pfam" id="PF21156"/>
    </source>
</evidence>
<dbReference type="PANTHER" id="PTHR43002">
    <property type="entry name" value="GLYCOGEN DEBRANCHING ENZYME"/>
    <property type="match status" value="1"/>
</dbReference>
<name>A0AAW1SJE6_9CHLO</name>
<dbReference type="Gene3D" id="3.20.20.80">
    <property type="entry name" value="Glycosidases"/>
    <property type="match status" value="1"/>
</dbReference>
<dbReference type="InterPro" id="IPR014756">
    <property type="entry name" value="Ig_E-set"/>
</dbReference>
<dbReference type="SUPFAM" id="SSF51011">
    <property type="entry name" value="Glycosyl hydrolase domain"/>
    <property type="match status" value="1"/>
</dbReference>
<dbReference type="InterPro" id="IPR013780">
    <property type="entry name" value="Glyco_hydro_b"/>
</dbReference>
<dbReference type="AlphaFoldDB" id="A0AAW1SJE6"/>